<gene>
    <name evidence="1" type="ORF">KDL28_22845</name>
</gene>
<proteinExistence type="predicted"/>
<dbReference type="GO" id="GO:0008168">
    <property type="term" value="F:methyltransferase activity"/>
    <property type="evidence" value="ECO:0007669"/>
    <property type="project" value="UniProtKB-KW"/>
</dbReference>
<name>A0ABT1A569_9PSEU</name>
<sequence length="246" mass="26819">MTTSGFEFEAARGGPDHYDESYYEGNGQAGDRPALRWYVRMVRSYIGAGPYLDFGCGTGHLLRRLAMHGSASGFEISPYSAGLSRRTAPGSPVHTELDDIPSGVFRGLTAIHVLEHLDDATATGVLACWRRILVPGGRALVVMPDPAGRARRLAGPGWTGYQDPTHINLKPHAEWRAFIEARGFRVLREGSDGLWNVPYGKLPKLLDALVHAVPSLTQFLAGRLFLRPGSGESSVFVIERVDPDPI</sequence>
<evidence type="ECO:0000313" key="1">
    <source>
        <dbReference type="EMBL" id="MCO1657904.1"/>
    </source>
</evidence>
<dbReference type="EMBL" id="JAGSOV010000047">
    <property type="protein sequence ID" value="MCO1657904.1"/>
    <property type="molecule type" value="Genomic_DNA"/>
</dbReference>
<dbReference type="SUPFAM" id="SSF53335">
    <property type="entry name" value="S-adenosyl-L-methionine-dependent methyltransferases"/>
    <property type="match status" value="1"/>
</dbReference>
<keyword evidence="1" id="KW-0808">Transferase</keyword>
<dbReference type="GO" id="GO:0032259">
    <property type="term" value="P:methylation"/>
    <property type="evidence" value="ECO:0007669"/>
    <property type="project" value="UniProtKB-KW"/>
</dbReference>
<organism evidence="1 2">
    <name type="scientific">Pseudonocardia humida</name>
    <dbReference type="NCBI Taxonomy" id="2800819"/>
    <lineage>
        <taxon>Bacteria</taxon>
        <taxon>Bacillati</taxon>
        <taxon>Actinomycetota</taxon>
        <taxon>Actinomycetes</taxon>
        <taxon>Pseudonocardiales</taxon>
        <taxon>Pseudonocardiaceae</taxon>
        <taxon>Pseudonocardia</taxon>
    </lineage>
</organism>
<dbReference type="InterPro" id="IPR029063">
    <property type="entry name" value="SAM-dependent_MTases_sf"/>
</dbReference>
<dbReference type="Proteomes" id="UP001165283">
    <property type="component" value="Unassembled WGS sequence"/>
</dbReference>
<protein>
    <submittedName>
        <fullName evidence="1">Class I SAM-dependent methyltransferase</fullName>
    </submittedName>
</protein>
<dbReference type="Pfam" id="PF13489">
    <property type="entry name" value="Methyltransf_23"/>
    <property type="match status" value="1"/>
</dbReference>
<dbReference type="Gene3D" id="3.40.50.150">
    <property type="entry name" value="Vaccinia Virus protein VP39"/>
    <property type="match status" value="1"/>
</dbReference>
<keyword evidence="1" id="KW-0489">Methyltransferase</keyword>
<accession>A0ABT1A569</accession>
<dbReference type="CDD" id="cd02440">
    <property type="entry name" value="AdoMet_MTases"/>
    <property type="match status" value="1"/>
</dbReference>
<reference evidence="1" key="1">
    <citation type="submission" date="2021-04" db="EMBL/GenBank/DDBJ databases">
        <title>Pseudonocardia sp. nov., isolated from sandy soil of mangrove forest.</title>
        <authorList>
            <person name="Zan Z."/>
            <person name="Huang R."/>
            <person name="Liu W."/>
        </authorList>
    </citation>
    <scope>NUCLEOTIDE SEQUENCE</scope>
    <source>
        <strain evidence="1">S2-4</strain>
    </source>
</reference>
<dbReference type="RefSeq" id="WP_252441552.1">
    <property type="nucleotide sequence ID" value="NZ_JAGSOV010000047.1"/>
</dbReference>
<evidence type="ECO:0000313" key="2">
    <source>
        <dbReference type="Proteomes" id="UP001165283"/>
    </source>
</evidence>
<comment type="caution">
    <text evidence="1">The sequence shown here is derived from an EMBL/GenBank/DDBJ whole genome shotgun (WGS) entry which is preliminary data.</text>
</comment>
<keyword evidence="2" id="KW-1185">Reference proteome</keyword>